<gene>
    <name evidence="2" type="ORF">Q4610_02245</name>
</gene>
<proteinExistence type="predicted"/>
<reference evidence="2" key="1">
    <citation type="submission" date="2023-07" db="EMBL/GenBank/DDBJ databases">
        <title>Bacterial whole genome sequence for Sphingobium sp. HBC34.</title>
        <authorList>
            <person name="Le V."/>
            <person name="Ko S.-R."/>
            <person name="Ahn C.-Y."/>
            <person name="Oh H.-M."/>
        </authorList>
    </citation>
    <scope>NUCLEOTIDE SEQUENCE</scope>
    <source>
        <strain evidence="2">HBC34</strain>
    </source>
</reference>
<keyword evidence="1" id="KW-0472">Membrane</keyword>
<accession>A0ABT8ZH44</accession>
<sequence length="219" mass="24781">MNVLEFAAAIAWPAVALIALLILGLSDTLPKSVDRLAGSLLSIKSSVEEFKQVSEKFNDRQRAVNESLEWLSKADSELSRISDVLKSIQTNTDDIALSQGDKEISEVVGDEEEVADADSSSKLNAQQRYNDIHRKWAELKDRMELRIGADDYDGRAIGAMARTLAHQNRIMKKDAELIETLHSQFKRFARMSRTKEEWLTREIYENFIRGVDRALKGLI</sequence>
<comment type="caution">
    <text evidence="2">The sequence shown here is derived from an EMBL/GenBank/DDBJ whole genome shotgun (WGS) entry which is preliminary data.</text>
</comment>
<keyword evidence="3" id="KW-1185">Reference proteome</keyword>
<evidence type="ECO:0000313" key="3">
    <source>
        <dbReference type="Proteomes" id="UP001176471"/>
    </source>
</evidence>
<evidence type="ECO:0000313" key="2">
    <source>
        <dbReference type="EMBL" id="MDO7833855.1"/>
    </source>
</evidence>
<organism evidence="2 3">
    <name type="scientific">Sphingobium cyanobacteriorum</name>
    <dbReference type="NCBI Taxonomy" id="3063954"/>
    <lineage>
        <taxon>Bacteria</taxon>
        <taxon>Pseudomonadati</taxon>
        <taxon>Pseudomonadota</taxon>
        <taxon>Alphaproteobacteria</taxon>
        <taxon>Sphingomonadales</taxon>
        <taxon>Sphingomonadaceae</taxon>
        <taxon>Sphingobium</taxon>
    </lineage>
</organism>
<keyword evidence="1" id="KW-0812">Transmembrane</keyword>
<dbReference type="Proteomes" id="UP001176471">
    <property type="component" value="Unassembled WGS sequence"/>
</dbReference>
<feature type="transmembrane region" description="Helical" evidence="1">
    <location>
        <begin position="6"/>
        <end position="25"/>
    </location>
</feature>
<evidence type="ECO:0000256" key="1">
    <source>
        <dbReference type="SAM" id="Phobius"/>
    </source>
</evidence>
<dbReference type="RefSeq" id="WP_304534384.1">
    <property type="nucleotide sequence ID" value="NZ_JAUQOM010000001.1"/>
</dbReference>
<protein>
    <submittedName>
        <fullName evidence="2">Uncharacterized protein</fullName>
    </submittedName>
</protein>
<keyword evidence="1" id="KW-1133">Transmembrane helix</keyword>
<name>A0ABT8ZH44_9SPHN</name>
<dbReference type="EMBL" id="JAUQOM010000001">
    <property type="protein sequence ID" value="MDO7833855.1"/>
    <property type="molecule type" value="Genomic_DNA"/>
</dbReference>